<evidence type="ECO:0000313" key="7">
    <source>
        <dbReference type="EMBL" id="EGG12389.1"/>
    </source>
</evidence>
<dbReference type="InterPro" id="IPR007131">
    <property type="entry name" value="SHD1"/>
</dbReference>
<evidence type="ECO:0000256" key="3">
    <source>
        <dbReference type="ARBA" id="ARBA00022443"/>
    </source>
</evidence>
<dbReference type="Proteomes" id="UP000001072">
    <property type="component" value="Unassembled WGS sequence"/>
</dbReference>
<dbReference type="AlphaFoldDB" id="F4R6V3"/>
<dbReference type="CDD" id="cd11775">
    <property type="entry name" value="SH3_Sla1p_3"/>
    <property type="match status" value="1"/>
</dbReference>
<dbReference type="SMART" id="SM00326">
    <property type="entry name" value="SH3"/>
    <property type="match status" value="3"/>
</dbReference>
<organism evidence="8">
    <name type="scientific">Melampsora larici-populina (strain 98AG31 / pathotype 3-4-7)</name>
    <name type="common">Poplar leaf rust fungus</name>
    <dbReference type="NCBI Taxonomy" id="747676"/>
    <lineage>
        <taxon>Eukaryota</taxon>
        <taxon>Fungi</taxon>
        <taxon>Dikarya</taxon>
        <taxon>Basidiomycota</taxon>
        <taxon>Pucciniomycotina</taxon>
        <taxon>Pucciniomycetes</taxon>
        <taxon>Pucciniales</taxon>
        <taxon>Melampsoraceae</taxon>
        <taxon>Melampsora</taxon>
    </lineage>
</organism>
<dbReference type="FunCoup" id="F4R6V3">
    <property type="interactions" value="172"/>
</dbReference>
<evidence type="ECO:0000313" key="8">
    <source>
        <dbReference type="Proteomes" id="UP000001072"/>
    </source>
</evidence>
<comment type="similarity">
    <text evidence="1">Belongs to the SLA1 family.</text>
</comment>
<dbReference type="Gene3D" id="1.10.150.50">
    <property type="entry name" value="Transcription Factor, Ets-1"/>
    <property type="match status" value="1"/>
</dbReference>
<dbReference type="eggNOG" id="ENOG502QQC3">
    <property type="taxonomic scope" value="Eukaryota"/>
</dbReference>
<dbReference type="RefSeq" id="XP_007404764.1">
    <property type="nucleotide sequence ID" value="XM_007404702.1"/>
</dbReference>
<dbReference type="InterPro" id="IPR035821">
    <property type="entry name" value="Sla1_SH3_3"/>
</dbReference>
<proteinExistence type="inferred from homology"/>
<dbReference type="InterPro" id="IPR001452">
    <property type="entry name" value="SH3_domain"/>
</dbReference>
<dbReference type="VEuPathDB" id="FungiDB:MELLADRAFT_101758"/>
<dbReference type="PANTHER" id="PTHR15735:SF21">
    <property type="entry name" value="PROTEIN NERVOUS WRECK"/>
    <property type="match status" value="1"/>
</dbReference>
<dbReference type="STRING" id="747676.F4R6V3"/>
<dbReference type="InParanoid" id="F4R6V3"/>
<dbReference type="Pfam" id="PF03983">
    <property type="entry name" value="SHD1"/>
    <property type="match status" value="1"/>
</dbReference>
<accession>F4R6V3</accession>
<feature type="compositionally biased region" description="Polar residues" evidence="5">
    <location>
        <begin position="256"/>
        <end position="267"/>
    </location>
</feature>
<evidence type="ECO:0000259" key="6">
    <source>
        <dbReference type="PROSITE" id="PS50002"/>
    </source>
</evidence>
<dbReference type="Pfam" id="PF00018">
    <property type="entry name" value="SH3_1"/>
    <property type="match status" value="3"/>
</dbReference>
<dbReference type="PANTHER" id="PTHR15735">
    <property type="entry name" value="FCH AND DOUBLE SH3 DOMAINS PROTEIN"/>
    <property type="match status" value="1"/>
</dbReference>
<dbReference type="InterPro" id="IPR013761">
    <property type="entry name" value="SAM/pointed_sf"/>
</dbReference>
<feature type="region of interest" description="Disordered" evidence="5">
    <location>
        <begin position="707"/>
        <end position="749"/>
    </location>
</feature>
<keyword evidence="3 4" id="KW-0728">SH3 domain</keyword>
<protein>
    <recommendedName>
        <fullName evidence="2">Actin cytoskeleton-regulatory complex protein SLA1</fullName>
    </recommendedName>
</protein>
<dbReference type="KEGG" id="mlr:MELLADRAFT_101758"/>
<dbReference type="GO" id="GO:0030674">
    <property type="term" value="F:protein-macromolecule adaptor activity"/>
    <property type="evidence" value="ECO:0007669"/>
    <property type="project" value="InterPro"/>
</dbReference>
<dbReference type="GO" id="GO:0042802">
    <property type="term" value="F:identical protein binding"/>
    <property type="evidence" value="ECO:0007669"/>
    <property type="project" value="InterPro"/>
</dbReference>
<evidence type="ECO:0000256" key="5">
    <source>
        <dbReference type="SAM" id="MobiDB-lite"/>
    </source>
</evidence>
<dbReference type="GO" id="GO:0043130">
    <property type="term" value="F:ubiquitin binding"/>
    <property type="evidence" value="ECO:0007669"/>
    <property type="project" value="InterPro"/>
</dbReference>
<evidence type="ECO:0000256" key="4">
    <source>
        <dbReference type="PROSITE-ProRule" id="PRU00192"/>
    </source>
</evidence>
<feature type="domain" description="SH3" evidence="6">
    <location>
        <begin position="308"/>
        <end position="370"/>
    </location>
</feature>
<dbReference type="SUPFAM" id="SSF50044">
    <property type="entry name" value="SH3-domain"/>
    <property type="match status" value="3"/>
</dbReference>
<dbReference type="EMBL" id="GL883091">
    <property type="protein sequence ID" value="EGG12389.1"/>
    <property type="molecule type" value="Genomic_DNA"/>
</dbReference>
<feature type="compositionally biased region" description="Basic and acidic residues" evidence="5">
    <location>
        <begin position="443"/>
        <end position="464"/>
    </location>
</feature>
<feature type="region of interest" description="Disordered" evidence="5">
    <location>
        <begin position="443"/>
        <end position="524"/>
    </location>
</feature>
<sequence>MALTHIALVKAEYAYSPQTEDELELEEDALYYLLEDDDAEWHKVMLKTSPSSSDPPKIGLVPATYILPAPVLQTMMALYAYEAQTDDELTISEDEIIDLYEEDGDWSLVGRQGDQESRGVGYVPTSYIEAIEKPNAGSSSAPAATDAMISPRDTTMNSNRPDSAGVAEVKTWAVTDIDQKKKRKGTLGIGNGALIFASESDKTGVQQYSLSKVRVIRTEKGKHLILQCENEERHFQVASQDLDEMVSRIEQGHQALSTQATPTSTPSKIKGVVSPTTSLTPSFRPPSAMANPDRPSGQNGRKVSFVEPVGKPATALYDFDAQGDDELTVREGERIHVLDDTSDDDWWKCSRMSNGEEGVVPATYIETDEGQPSGNPEAADAAMTAAAADEAKRRRVQEEEDARLAQQLADQEDSDYHRANARVADRKLVVAREAEQNRLLEAEAAARRKRESEARSTQRREAERAMTNPGLATGPTPPKLTARPDSAQGNRIQPGGPAPPKRPESAPREGKTKPQGQIRTWRDRTGQFKVEAEFRGLQNGKIRLHKLNGVIIEVPLSKMSNEDVIWLEGATGRSLRGVDPDDLPLAKLAIKNSSGPSGASKPSSSTSATSKRPSGPTKKPTDWFDFFLSAGCDLDDCTRYATNFERDRIDESLLTELEPATMRNLGLREGDVIRVKKHIKSKYGSSPSGPGNPQDEQIRKDEELARQLSGQSPSSGHNIFTSGPNGSLKTTRRGRPTPNRTGSSTVDLDTLTTAREMLSEAPPPAATPQILVEPISEPANPGAKLASSGFDDDAWTVRPNSTTPQIPVSQSTTPSHDPAPVSNPAPVPAPAPAPLIEMATPQASTPQSSLTDQIYEKIMNHGQQARAPVSAPPAPPSLSHGPSMMVSQPTGFNPNGPRGPLAPVASNAPLLNPLIPTNTGMTGFIPTRPIQSQPTGFVPQQQLMQHNMMTGMSSQPTTMAMQPTGMGPQSMMGNGTLQPQGMGMMQPQATGMGFMQSQPTGMGIGMGISPQMTGYAPGFQSAPPPPVPSIPSAYSSAPQSMPAKSFNPSDVFASMKTGQFTSGNGDAGPQDPNKYNALRAPQTPVGMMGTANNSFTQQFMPTQPGMIQPLQPQPTGFAPGGYIMPQQTGMPMQNNMMYPNQQQQQQQQQQQWRGY</sequence>
<gene>
    <name evidence="7" type="ORF">MELLADRAFT_101758</name>
</gene>
<dbReference type="PROSITE" id="PS50002">
    <property type="entry name" value="SH3"/>
    <property type="match status" value="2"/>
</dbReference>
<evidence type="ECO:0000256" key="2">
    <source>
        <dbReference type="ARBA" id="ARBA00020357"/>
    </source>
</evidence>
<dbReference type="HOGENOM" id="CLU_006319_0_0_1"/>
<dbReference type="Gene3D" id="2.30.30.40">
    <property type="entry name" value="SH3 Domains"/>
    <property type="match status" value="3"/>
</dbReference>
<dbReference type="PRINTS" id="PR00452">
    <property type="entry name" value="SH3DOMAIN"/>
</dbReference>
<keyword evidence="8" id="KW-1185">Reference proteome</keyword>
<feature type="compositionally biased region" description="Polar residues" evidence="5">
    <location>
        <begin position="708"/>
        <end position="729"/>
    </location>
</feature>
<feature type="compositionally biased region" description="Low complexity" evidence="5">
    <location>
        <begin position="1141"/>
        <end position="1155"/>
    </location>
</feature>
<dbReference type="OrthoDB" id="5971719at2759"/>
<feature type="compositionally biased region" description="Polar residues" evidence="5">
    <location>
        <begin position="798"/>
        <end position="815"/>
    </location>
</feature>
<dbReference type="Pfam" id="PF24081">
    <property type="entry name" value="PH_SLA1"/>
    <property type="match status" value="1"/>
</dbReference>
<feature type="region of interest" description="Disordered" evidence="5">
    <location>
        <begin position="588"/>
        <end position="618"/>
    </location>
</feature>
<dbReference type="GO" id="GO:0008092">
    <property type="term" value="F:cytoskeletal protein binding"/>
    <property type="evidence" value="ECO:0007669"/>
    <property type="project" value="InterPro"/>
</dbReference>
<dbReference type="InterPro" id="IPR056996">
    <property type="entry name" value="PH_SLA1"/>
</dbReference>
<reference evidence="8" key="1">
    <citation type="journal article" date="2011" name="Proc. Natl. Acad. Sci. U.S.A.">
        <title>Obligate biotrophy features unraveled by the genomic analysis of rust fungi.</title>
        <authorList>
            <person name="Duplessis S."/>
            <person name="Cuomo C.A."/>
            <person name="Lin Y.-C."/>
            <person name="Aerts A."/>
            <person name="Tisserant E."/>
            <person name="Veneault-Fourrey C."/>
            <person name="Joly D.L."/>
            <person name="Hacquard S."/>
            <person name="Amselem J."/>
            <person name="Cantarel B.L."/>
            <person name="Chiu R."/>
            <person name="Coutinho P.M."/>
            <person name="Feau N."/>
            <person name="Field M."/>
            <person name="Frey P."/>
            <person name="Gelhaye E."/>
            <person name="Goldberg J."/>
            <person name="Grabherr M.G."/>
            <person name="Kodira C.D."/>
            <person name="Kohler A."/>
            <person name="Kuees U."/>
            <person name="Lindquist E.A."/>
            <person name="Lucas S.M."/>
            <person name="Mago R."/>
            <person name="Mauceli E."/>
            <person name="Morin E."/>
            <person name="Murat C."/>
            <person name="Pangilinan J.L."/>
            <person name="Park R."/>
            <person name="Pearson M."/>
            <person name="Quesneville H."/>
            <person name="Rouhier N."/>
            <person name="Sakthikumar S."/>
            <person name="Salamov A.A."/>
            <person name="Schmutz J."/>
            <person name="Selles B."/>
            <person name="Shapiro H."/>
            <person name="Tanguay P."/>
            <person name="Tuskan G.A."/>
            <person name="Henrissat B."/>
            <person name="Van de Peer Y."/>
            <person name="Rouze P."/>
            <person name="Ellis J.G."/>
            <person name="Dodds P.N."/>
            <person name="Schein J.E."/>
            <person name="Zhong S."/>
            <person name="Hamelin R.C."/>
            <person name="Grigoriev I.V."/>
            <person name="Szabo L.J."/>
            <person name="Martin F."/>
        </authorList>
    </citation>
    <scope>NUCLEOTIDE SEQUENCE [LARGE SCALE GENOMIC DNA]</scope>
    <source>
        <strain evidence="8">98AG31 / pathotype 3-4-7</strain>
    </source>
</reference>
<dbReference type="InterPro" id="IPR036028">
    <property type="entry name" value="SH3-like_dom_sf"/>
</dbReference>
<feature type="compositionally biased region" description="Pro residues" evidence="5">
    <location>
        <begin position="821"/>
        <end position="831"/>
    </location>
</feature>
<name>F4R6V3_MELLP</name>
<feature type="compositionally biased region" description="Basic and acidic residues" evidence="5">
    <location>
        <begin position="501"/>
        <end position="512"/>
    </location>
</feature>
<dbReference type="Gene3D" id="2.30.30.700">
    <property type="entry name" value="SLA1 homology domain 1"/>
    <property type="match status" value="1"/>
</dbReference>
<evidence type="ECO:0000256" key="1">
    <source>
        <dbReference type="ARBA" id="ARBA00007948"/>
    </source>
</evidence>
<dbReference type="GeneID" id="18921471"/>
<feature type="domain" description="SH3" evidence="6">
    <location>
        <begin position="70"/>
        <end position="133"/>
    </location>
</feature>
<feature type="compositionally biased region" description="Low complexity" evidence="5">
    <location>
        <begin position="593"/>
        <end position="611"/>
    </location>
</feature>
<feature type="region of interest" description="Disordered" evidence="5">
    <location>
        <begin position="777"/>
        <end position="831"/>
    </location>
</feature>
<feature type="region of interest" description="Disordered" evidence="5">
    <location>
        <begin position="1135"/>
        <end position="1155"/>
    </location>
</feature>
<feature type="region of interest" description="Disordered" evidence="5">
    <location>
        <begin position="256"/>
        <end position="303"/>
    </location>
</feature>